<sequence>MYSTKSPNAVGGPGIDDTWPAAVTRGFRRAAGRGNAVKVTGATYEEALAAAETFLASEPEDETGPVAEVVTRIASSHIFARFFIVYIIDTAFSFGLFKFAAFANDLFECRQTFNSTRVLFAYFLTNCSTW</sequence>
<proteinExistence type="predicted"/>
<reference evidence="1 2" key="1">
    <citation type="journal article" date="2015" name="Genome Biol. Evol.">
        <title>Comparative Genomics of a Bacterivorous Green Alga Reveals Evolutionary Causalities and Consequences of Phago-Mixotrophic Mode of Nutrition.</title>
        <authorList>
            <person name="Burns J.A."/>
            <person name="Paasch A."/>
            <person name="Narechania A."/>
            <person name="Kim E."/>
        </authorList>
    </citation>
    <scope>NUCLEOTIDE SEQUENCE [LARGE SCALE GENOMIC DNA]</scope>
    <source>
        <strain evidence="1 2">PLY_AMNH</strain>
    </source>
</reference>
<gene>
    <name evidence="1" type="ORF">CYMTET_48169</name>
</gene>
<dbReference type="EMBL" id="LGRX02033234">
    <property type="protein sequence ID" value="KAK3242122.1"/>
    <property type="molecule type" value="Genomic_DNA"/>
</dbReference>
<protein>
    <submittedName>
        <fullName evidence="1">Uncharacterized protein</fullName>
    </submittedName>
</protein>
<evidence type="ECO:0000313" key="1">
    <source>
        <dbReference type="EMBL" id="KAK3242122.1"/>
    </source>
</evidence>
<accession>A0AAE0EW04</accession>
<dbReference type="AlphaFoldDB" id="A0AAE0EW04"/>
<organism evidence="1 2">
    <name type="scientific">Cymbomonas tetramitiformis</name>
    <dbReference type="NCBI Taxonomy" id="36881"/>
    <lineage>
        <taxon>Eukaryota</taxon>
        <taxon>Viridiplantae</taxon>
        <taxon>Chlorophyta</taxon>
        <taxon>Pyramimonadophyceae</taxon>
        <taxon>Pyramimonadales</taxon>
        <taxon>Pyramimonadaceae</taxon>
        <taxon>Cymbomonas</taxon>
    </lineage>
</organism>
<comment type="caution">
    <text evidence="1">The sequence shown here is derived from an EMBL/GenBank/DDBJ whole genome shotgun (WGS) entry which is preliminary data.</text>
</comment>
<dbReference type="Proteomes" id="UP001190700">
    <property type="component" value="Unassembled WGS sequence"/>
</dbReference>
<name>A0AAE0EW04_9CHLO</name>
<evidence type="ECO:0000313" key="2">
    <source>
        <dbReference type="Proteomes" id="UP001190700"/>
    </source>
</evidence>
<keyword evidence="2" id="KW-1185">Reference proteome</keyword>